<evidence type="ECO:0000313" key="1">
    <source>
        <dbReference type="EMBL" id="TPP66860.1"/>
    </source>
</evidence>
<gene>
    <name evidence="1" type="ORF">FGIG_11205</name>
</gene>
<dbReference type="AlphaFoldDB" id="A0A504ZC90"/>
<comment type="caution">
    <text evidence="1">The sequence shown here is derived from an EMBL/GenBank/DDBJ whole genome shotgun (WGS) entry which is preliminary data.</text>
</comment>
<accession>A0A504ZC90</accession>
<sequence>MGELIKVVKQTNKQNNTVTHVILGTNFRIPLGISSPIQDQRIWWRTVSKRDPISGVLVFLC</sequence>
<proteinExistence type="predicted"/>
<name>A0A504ZC90_FASGI</name>
<evidence type="ECO:0000313" key="2">
    <source>
        <dbReference type="Proteomes" id="UP000316759"/>
    </source>
</evidence>
<organism evidence="1 2">
    <name type="scientific">Fasciola gigantica</name>
    <name type="common">Giant liver fluke</name>
    <dbReference type="NCBI Taxonomy" id="46835"/>
    <lineage>
        <taxon>Eukaryota</taxon>
        <taxon>Metazoa</taxon>
        <taxon>Spiralia</taxon>
        <taxon>Lophotrochozoa</taxon>
        <taxon>Platyhelminthes</taxon>
        <taxon>Trematoda</taxon>
        <taxon>Digenea</taxon>
        <taxon>Plagiorchiida</taxon>
        <taxon>Echinostomata</taxon>
        <taxon>Echinostomatoidea</taxon>
        <taxon>Fasciolidae</taxon>
        <taxon>Fasciola</taxon>
    </lineage>
</organism>
<protein>
    <submittedName>
        <fullName evidence="1">Uncharacterized protein</fullName>
    </submittedName>
</protein>
<dbReference type="EMBL" id="SUNJ01001332">
    <property type="protein sequence ID" value="TPP66860.1"/>
    <property type="molecule type" value="Genomic_DNA"/>
</dbReference>
<reference evidence="1 2" key="1">
    <citation type="submission" date="2019-04" db="EMBL/GenBank/DDBJ databases">
        <title>Annotation for the trematode Fasciola gigantica.</title>
        <authorList>
            <person name="Choi Y.-J."/>
        </authorList>
    </citation>
    <scope>NUCLEOTIDE SEQUENCE [LARGE SCALE GENOMIC DNA]</scope>
    <source>
        <strain evidence="1">Uganda_cow_1</strain>
    </source>
</reference>
<keyword evidence="2" id="KW-1185">Reference proteome</keyword>
<dbReference type="Proteomes" id="UP000316759">
    <property type="component" value="Unassembled WGS sequence"/>
</dbReference>